<evidence type="ECO:0000256" key="11">
    <source>
        <dbReference type="HAMAP-Rule" id="MF_00165"/>
    </source>
</evidence>
<comment type="catalytic activity">
    <reaction evidence="9 11">
        <text>dTMP + ATP = dTDP + ADP</text>
        <dbReference type="Rhea" id="RHEA:13517"/>
        <dbReference type="ChEBI" id="CHEBI:30616"/>
        <dbReference type="ChEBI" id="CHEBI:58369"/>
        <dbReference type="ChEBI" id="CHEBI:63528"/>
        <dbReference type="ChEBI" id="CHEBI:456216"/>
        <dbReference type="EC" id="2.7.4.9"/>
    </reaction>
</comment>
<keyword evidence="8 11" id="KW-0067">ATP-binding</keyword>
<dbReference type="GO" id="GO:0006233">
    <property type="term" value="P:dTDP biosynthetic process"/>
    <property type="evidence" value="ECO:0007669"/>
    <property type="project" value="InterPro"/>
</dbReference>
<dbReference type="InterPro" id="IPR018094">
    <property type="entry name" value="Thymidylate_kinase"/>
</dbReference>
<evidence type="ECO:0000256" key="10">
    <source>
        <dbReference type="ARBA" id="ARBA00057735"/>
    </source>
</evidence>
<dbReference type="InterPro" id="IPR027417">
    <property type="entry name" value="P-loop_NTPase"/>
</dbReference>
<reference evidence="13 14" key="1">
    <citation type="submission" date="2018-04" db="EMBL/GenBank/DDBJ databases">
        <title>Genomic Encyclopedia of Type Strains, Phase IV (KMG-IV): sequencing the most valuable type-strain genomes for metagenomic binning, comparative biology and taxonomic classification.</title>
        <authorList>
            <person name="Goeker M."/>
        </authorList>
    </citation>
    <scope>NUCLEOTIDE SEQUENCE [LARGE SCALE GENOMIC DNA]</scope>
    <source>
        <strain evidence="13 14">DSM 28795</strain>
    </source>
</reference>
<feature type="binding site" evidence="11">
    <location>
        <begin position="12"/>
        <end position="19"/>
    </location>
    <ligand>
        <name>ATP</name>
        <dbReference type="ChEBI" id="CHEBI:30616"/>
    </ligand>
</feature>
<keyword evidence="6 11" id="KW-0547">Nucleotide-binding</keyword>
<evidence type="ECO:0000313" key="14">
    <source>
        <dbReference type="Proteomes" id="UP000245433"/>
    </source>
</evidence>
<organism evidence="13 14">
    <name type="scientific">Convivina intestini</name>
    <dbReference type="NCBI Taxonomy" id="1505726"/>
    <lineage>
        <taxon>Bacteria</taxon>
        <taxon>Bacillati</taxon>
        <taxon>Bacillota</taxon>
        <taxon>Bacilli</taxon>
        <taxon>Lactobacillales</taxon>
        <taxon>Lactobacillaceae</taxon>
        <taxon>Convivina</taxon>
    </lineage>
</organism>
<dbReference type="PANTHER" id="PTHR10344">
    <property type="entry name" value="THYMIDYLATE KINASE"/>
    <property type="match status" value="1"/>
</dbReference>
<dbReference type="FunFam" id="3.40.50.300:FF:000225">
    <property type="entry name" value="Thymidylate kinase"/>
    <property type="match status" value="1"/>
</dbReference>
<dbReference type="GO" id="GO:0006227">
    <property type="term" value="P:dUDP biosynthetic process"/>
    <property type="evidence" value="ECO:0007669"/>
    <property type="project" value="TreeGrafter"/>
</dbReference>
<keyword evidence="5 11" id="KW-0545">Nucleotide biosynthesis</keyword>
<dbReference type="NCBIfam" id="TIGR00041">
    <property type="entry name" value="DTMP_kinase"/>
    <property type="match status" value="1"/>
</dbReference>
<evidence type="ECO:0000256" key="5">
    <source>
        <dbReference type="ARBA" id="ARBA00022727"/>
    </source>
</evidence>
<evidence type="ECO:0000256" key="7">
    <source>
        <dbReference type="ARBA" id="ARBA00022777"/>
    </source>
</evidence>
<keyword evidence="4 11" id="KW-0808">Transferase</keyword>
<evidence type="ECO:0000313" key="13">
    <source>
        <dbReference type="EMBL" id="PVY83744.1"/>
    </source>
</evidence>
<gene>
    <name evidence="11" type="primary">tmk</name>
    <name evidence="13" type="ORF">C7384_10656</name>
</gene>
<dbReference type="PANTHER" id="PTHR10344:SF4">
    <property type="entry name" value="UMP-CMP KINASE 2, MITOCHONDRIAL"/>
    <property type="match status" value="1"/>
</dbReference>
<keyword evidence="14" id="KW-1185">Reference proteome</keyword>
<dbReference type="InterPro" id="IPR039430">
    <property type="entry name" value="Thymidylate_kin-like_dom"/>
</dbReference>
<name>A0A2U1D7U1_9LACO</name>
<proteinExistence type="inferred from homology"/>
<evidence type="ECO:0000256" key="6">
    <source>
        <dbReference type="ARBA" id="ARBA00022741"/>
    </source>
</evidence>
<feature type="domain" description="Thymidylate kinase-like" evidence="12">
    <location>
        <begin position="10"/>
        <end position="200"/>
    </location>
</feature>
<evidence type="ECO:0000256" key="4">
    <source>
        <dbReference type="ARBA" id="ARBA00022679"/>
    </source>
</evidence>
<evidence type="ECO:0000256" key="2">
    <source>
        <dbReference type="ARBA" id="ARBA00012980"/>
    </source>
</evidence>
<comment type="function">
    <text evidence="10 11">Phosphorylation of dTMP to form dTDP in both de novo and salvage pathways of dTTP synthesis.</text>
</comment>
<dbReference type="RefSeq" id="WP_243400720.1">
    <property type="nucleotide sequence ID" value="NZ_CAKOEX010000005.1"/>
</dbReference>
<dbReference type="InterPro" id="IPR018095">
    <property type="entry name" value="Thymidylate_kin_CS"/>
</dbReference>
<dbReference type="GO" id="GO:0005829">
    <property type="term" value="C:cytosol"/>
    <property type="evidence" value="ECO:0007669"/>
    <property type="project" value="TreeGrafter"/>
</dbReference>
<dbReference type="GO" id="GO:0004798">
    <property type="term" value="F:dTMP kinase activity"/>
    <property type="evidence" value="ECO:0007669"/>
    <property type="project" value="UniProtKB-UniRule"/>
</dbReference>
<evidence type="ECO:0000259" key="12">
    <source>
        <dbReference type="Pfam" id="PF02223"/>
    </source>
</evidence>
<dbReference type="EC" id="2.7.4.9" evidence="2 11"/>
<dbReference type="EMBL" id="QEKT01000006">
    <property type="protein sequence ID" value="PVY83744.1"/>
    <property type="molecule type" value="Genomic_DNA"/>
</dbReference>
<dbReference type="Proteomes" id="UP000245433">
    <property type="component" value="Unassembled WGS sequence"/>
</dbReference>
<dbReference type="Pfam" id="PF02223">
    <property type="entry name" value="Thymidylate_kin"/>
    <property type="match status" value="1"/>
</dbReference>
<evidence type="ECO:0000256" key="8">
    <source>
        <dbReference type="ARBA" id="ARBA00022840"/>
    </source>
</evidence>
<dbReference type="PROSITE" id="PS01331">
    <property type="entry name" value="THYMIDYLATE_KINASE"/>
    <property type="match status" value="1"/>
</dbReference>
<dbReference type="Gene3D" id="3.40.50.300">
    <property type="entry name" value="P-loop containing nucleotide triphosphate hydrolases"/>
    <property type="match status" value="1"/>
</dbReference>
<keyword evidence="7 11" id="KW-0418">Kinase</keyword>
<evidence type="ECO:0000256" key="9">
    <source>
        <dbReference type="ARBA" id="ARBA00048743"/>
    </source>
</evidence>
<dbReference type="CDD" id="cd01672">
    <property type="entry name" value="TMPK"/>
    <property type="match status" value="1"/>
</dbReference>
<sequence>MVDQSVFISIEGPEGAGKTSLINALAPELRQNLKRPVLTTREPGGNPIAEGIRNMLAADTSVNMDARTEALLFAAARRQHLVETILPALAKDEIVLSDRYLDSSLAYQGGGRRLGVDDVLALNEFAIDHVLPDLTLYLDLPVEIGLERINQQRQSKIDRLDREKLDFHQRVRETYLSLLERFPDRIVKIDANQPLEQVIQAARVELSKVLEVES</sequence>
<evidence type="ECO:0000256" key="3">
    <source>
        <dbReference type="ARBA" id="ARBA00017144"/>
    </source>
</evidence>
<protein>
    <recommendedName>
        <fullName evidence="3 11">Thymidylate kinase</fullName>
        <ecNumber evidence="2 11">2.7.4.9</ecNumber>
    </recommendedName>
    <alternativeName>
        <fullName evidence="11">dTMP kinase</fullName>
    </alternativeName>
</protein>
<dbReference type="AlphaFoldDB" id="A0A2U1D7U1"/>
<dbReference type="SUPFAM" id="SSF52540">
    <property type="entry name" value="P-loop containing nucleoside triphosphate hydrolases"/>
    <property type="match status" value="1"/>
</dbReference>
<evidence type="ECO:0000256" key="1">
    <source>
        <dbReference type="ARBA" id="ARBA00009776"/>
    </source>
</evidence>
<accession>A0A2U1D7U1</accession>
<dbReference type="GO" id="GO:0005524">
    <property type="term" value="F:ATP binding"/>
    <property type="evidence" value="ECO:0007669"/>
    <property type="project" value="UniProtKB-UniRule"/>
</dbReference>
<comment type="caution">
    <text evidence="13">The sequence shown here is derived from an EMBL/GenBank/DDBJ whole genome shotgun (WGS) entry which is preliminary data.</text>
</comment>
<dbReference type="GO" id="GO:0006235">
    <property type="term" value="P:dTTP biosynthetic process"/>
    <property type="evidence" value="ECO:0007669"/>
    <property type="project" value="UniProtKB-UniRule"/>
</dbReference>
<dbReference type="HAMAP" id="MF_00165">
    <property type="entry name" value="Thymidylate_kinase"/>
    <property type="match status" value="1"/>
</dbReference>
<comment type="similarity">
    <text evidence="1 11">Belongs to the thymidylate kinase family.</text>
</comment>